<keyword evidence="3" id="KW-0472">Membrane</keyword>
<gene>
    <name evidence="5" type="ORF">OIDMADRAFT_33214</name>
</gene>
<feature type="transmembrane region" description="Helical" evidence="3">
    <location>
        <begin position="12"/>
        <end position="33"/>
    </location>
</feature>
<sequence>MSTNSSTTVLVTGGSGFIGSYVILALLAAGYTVRTTVRNLSREASIRTALKNGGATASDLERVSFVAATLDNDDGWAEAVQGCTYVHHVASPFPAELPKHEDDIIIPAREGTLRVLKAAATAGVKRVVLTSSFTAVGYGHAPRKTPFTEEDWSVFDDKSIKVTPYTKSKAIAERAAWTFITSDANGGKMELVTIIPMVVTGPALEKDISSSLLIIKKLMDGSVPGCPKLNFSFVDVRDVASLHLLAMTEADAANQRFIAANSDSTVSMLQISKIIKAKRPQNAKKVPSIEVPNFVVHALALFDKPVRQVLPDLGKVLRASNQKACATFGWKPRSTESSVLDTVDSLVENGLV</sequence>
<dbReference type="Proteomes" id="UP000054321">
    <property type="component" value="Unassembled WGS sequence"/>
</dbReference>
<reference evidence="5 6" key="1">
    <citation type="submission" date="2014-04" db="EMBL/GenBank/DDBJ databases">
        <authorList>
            <consortium name="DOE Joint Genome Institute"/>
            <person name="Kuo A."/>
            <person name="Martino E."/>
            <person name="Perotto S."/>
            <person name="Kohler A."/>
            <person name="Nagy L.G."/>
            <person name="Floudas D."/>
            <person name="Copeland A."/>
            <person name="Barry K.W."/>
            <person name="Cichocki N."/>
            <person name="Veneault-Fourrey C."/>
            <person name="LaButti K."/>
            <person name="Lindquist E.A."/>
            <person name="Lipzen A."/>
            <person name="Lundell T."/>
            <person name="Morin E."/>
            <person name="Murat C."/>
            <person name="Sun H."/>
            <person name="Tunlid A."/>
            <person name="Henrissat B."/>
            <person name="Grigoriev I.V."/>
            <person name="Hibbett D.S."/>
            <person name="Martin F."/>
            <person name="Nordberg H.P."/>
            <person name="Cantor M.N."/>
            <person name="Hua S.X."/>
        </authorList>
    </citation>
    <scope>NUCLEOTIDE SEQUENCE [LARGE SCALE GENOMIC DNA]</scope>
    <source>
        <strain evidence="5 6">Zn</strain>
    </source>
</reference>
<dbReference type="Pfam" id="PF01370">
    <property type="entry name" value="Epimerase"/>
    <property type="match status" value="1"/>
</dbReference>
<dbReference type="GO" id="GO:0016616">
    <property type="term" value="F:oxidoreductase activity, acting on the CH-OH group of donors, NAD or NADP as acceptor"/>
    <property type="evidence" value="ECO:0007669"/>
    <property type="project" value="TreeGrafter"/>
</dbReference>
<dbReference type="InterPro" id="IPR050425">
    <property type="entry name" value="NAD(P)_dehydrat-like"/>
</dbReference>
<dbReference type="PANTHER" id="PTHR10366">
    <property type="entry name" value="NAD DEPENDENT EPIMERASE/DEHYDRATASE"/>
    <property type="match status" value="1"/>
</dbReference>
<keyword evidence="6" id="KW-1185">Reference proteome</keyword>
<dbReference type="EMBL" id="KN832884">
    <property type="protein sequence ID" value="KIM96583.1"/>
    <property type="molecule type" value="Genomic_DNA"/>
</dbReference>
<dbReference type="InParanoid" id="A0A0C3CCD6"/>
<evidence type="ECO:0000259" key="4">
    <source>
        <dbReference type="Pfam" id="PF01370"/>
    </source>
</evidence>
<evidence type="ECO:0000313" key="5">
    <source>
        <dbReference type="EMBL" id="KIM96583.1"/>
    </source>
</evidence>
<comment type="similarity">
    <text evidence="2">Belongs to the NAD(P)-dependent epimerase/dehydratase family. Dihydroflavonol-4-reductase subfamily.</text>
</comment>
<dbReference type="HOGENOM" id="CLU_007383_9_2_1"/>
<feature type="domain" description="NAD-dependent epimerase/dehydratase" evidence="4">
    <location>
        <begin position="9"/>
        <end position="253"/>
    </location>
</feature>
<dbReference type="OrthoDB" id="2735536at2759"/>
<dbReference type="InterPro" id="IPR036291">
    <property type="entry name" value="NAD(P)-bd_dom_sf"/>
</dbReference>
<reference evidence="6" key="2">
    <citation type="submission" date="2015-01" db="EMBL/GenBank/DDBJ databases">
        <title>Evolutionary Origins and Diversification of the Mycorrhizal Mutualists.</title>
        <authorList>
            <consortium name="DOE Joint Genome Institute"/>
            <consortium name="Mycorrhizal Genomics Consortium"/>
            <person name="Kohler A."/>
            <person name="Kuo A."/>
            <person name="Nagy L.G."/>
            <person name="Floudas D."/>
            <person name="Copeland A."/>
            <person name="Barry K.W."/>
            <person name="Cichocki N."/>
            <person name="Veneault-Fourrey C."/>
            <person name="LaButti K."/>
            <person name="Lindquist E.A."/>
            <person name="Lipzen A."/>
            <person name="Lundell T."/>
            <person name="Morin E."/>
            <person name="Murat C."/>
            <person name="Riley R."/>
            <person name="Ohm R."/>
            <person name="Sun H."/>
            <person name="Tunlid A."/>
            <person name="Henrissat B."/>
            <person name="Grigoriev I.V."/>
            <person name="Hibbett D.S."/>
            <person name="Martin F."/>
        </authorList>
    </citation>
    <scope>NUCLEOTIDE SEQUENCE [LARGE SCALE GENOMIC DNA]</scope>
    <source>
        <strain evidence="6">Zn</strain>
    </source>
</reference>
<dbReference type="AlphaFoldDB" id="A0A0C3CCD6"/>
<protein>
    <recommendedName>
        <fullName evidence="4">NAD-dependent epimerase/dehydratase domain-containing protein</fullName>
    </recommendedName>
</protein>
<keyword evidence="3" id="KW-0812">Transmembrane</keyword>
<organism evidence="5 6">
    <name type="scientific">Oidiodendron maius (strain Zn)</name>
    <dbReference type="NCBI Taxonomy" id="913774"/>
    <lineage>
        <taxon>Eukaryota</taxon>
        <taxon>Fungi</taxon>
        <taxon>Dikarya</taxon>
        <taxon>Ascomycota</taxon>
        <taxon>Pezizomycotina</taxon>
        <taxon>Leotiomycetes</taxon>
        <taxon>Leotiomycetes incertae sedis</taxon>
        <taxon>Myxotrichaceae</taxon>
        <taxon>Oidiodendron</taxon>
    </lineage>
</organism>
<evidence type="ECO:0000256" key="2">
    <source>
        <dbReference type="ARBA" id="ARBA00023445"/>
    </source>
</evidence>
<dbReference type="PANTHER" id="PTHR10366:SF564">
    <property type="entry name" value="STEROL-4-ALPHA-CARBOXYLATE 3-DEHYDROGENASE, DECARBOXYLATING"/>
    <property type="match status" value="1"/>
</dbReference>
<proteinExistence type="inferred from homology"/>
<evidence type="ECO:0000313" key="6">
    <source>
        <dbReference type="Proteomes" id="UP000054321"/>
    </source>
</evidence>
<dbReference type="SUPFAM" id="SSF51735">
    <property type="entry name" value="NAD(P)-binding Rossmann-fold domains"/>
    <property type="match status" value="1"/>
</dbReference>
<evidence type="ECO:0000256" key="3">
    <source>
        <dbReference type="SAM" id="Phobius"/>
    </source>
</evidence>
<keyword evidence="3" id="KW-1133">Transmembrane helix</keyword>
<evidence type="ECO:0000256" key="1">
    <source>
        <dbReference type="ARBA" id="ARBA00023002"/>
    </source>
</evidence>
<keyword evidence="1" id="KW-0560">Oxidoreductase</keyword>
<dbReference type="InterPro" id="IPR001509">
    <property type="entry name" value="Epimerase_deHydtase"/>
</dbReference>
<dbReference type="FunFam" id="3.40.50.720:FF:000336">
    <property type="entry name" value="Aldehyde reductase"/>
    <property type="match status" value="1"/>
</dbReference>
<dbReference type="CDD" id="cd05227">
    <property type="entry name" value="AR_SDR_e"/>
    <property type="match status" value="1"/>
</dbReference>
<dbReference type="STRING" id="913774.A0A0C3CCD6"/>
<name>A0A0C3CCD6_OIDMZ</name>
<dbReference type="Gene3D" id="3.40.50.720">
    <property type="entry name" value="NAD(P)-binding Rossmann-like Domain"/>
    <property type="match status" value="1"/>
</dbReference>
<accession>A0A0C3CCD6</accession>